<dbReference type="GO" id="GO:0032259">
    <property type="term" value="P:methylation"/>
    <property type="evidence" value="ECO:0007669"/>
    <property type="project" value="UniProtKB-KW"/>
</dbReference>
<dbReference type="EMBL" id="CP019030">
    <property type="protein sequence ID" value="APU46253.1"/>
    <property type="molecule type" value="Genomic_DNA"/>
</dbReference>
<organism evidence="3 4">
    <name type="scientific">Limosilactobacillus fermentum</name>
    <name type="common">Lactobacillus fermentum</name>
    <dbReference type="NCBI Taxonomy" id="1613"/>
    <lineage>
        <taxon>Bacteria</taxon>
        <taxon>Bacillati</taxon>
        <taxon>Bacillota</taxon>
        <taxon>Bacilli</taxon>
        <taxon>Lactobacillales</taxon>
        <taxon>Lactobacillaceae</taxon>
        <taxon>Limosilactobacillus</taxon>
    </lineage>
</organism>
<gene>
    <name evidence="3" type="ORF">BUW47_07380</name>
</gene>
<evidence type="ECO:0000313" key="4">
    <source>
        <dbReference type="Proteomes" id="UP000185427"/>
    </source>
</evidence>
<sequence>MKKGIDAPIVPIIFIVVGIIGVIPAWQSQNPYNFIFPALMFFLAIVFIYTSLSGKYKIIHQVVKSLDIPDNSKVLDLGTGHGAVLLEVAKKLKQPGEVIGIDIWQSADQSNNSQVVTQQNIEQAQLAEVAKVKTANMIKLPFSNNEFDYVFASFAIHNVKPKSQRELAISEALRVLKDGGHLVIIDMEHIGEFKRTLVKNGCRVTIHHAGIDGIWGWIPTSVIIAEK</sequence>
<dbReference type="CDD" id="cd02440">
    <property type="entry name" value="AdoMet_MTases"/>
    <property type="match status" value="1"/>
</dbReference>
<keyword evidence="3" id="KW-0808">Transferase</keyword>
<feature type="domain" description="Methyltransferase" evidence="2">
    <location>
        <begin position="70"/>
        <end position="202"/>
    </location>
</feature>
<feature type="transmembrane region" description="Helical" evidence="1">
    <location>
        <begin position="32"/>
        <end position="52"/>
    </location>
</feature>
<dbReference type="PANTHER" id="PTHR45277">
    <property type="entry name" value="EXPRESSED PROTEIN"/>
    <property type="match status" value="1"/>
</dbReference>
<evidence type="ECO:0000256" key="1">
    <source>
        <dbReference type="SAM" id="Phobius"/>
    </source>
</evidence>
<dbReference type="PANTHER" id="PTHR45277:SF1">
    <property type="entry name" value="EXPRESSED PROTEIN"/>
    <property type="match status" value="1"/>
</dbReference>
<dbReference type="InterPro" id="IPR029063">
    <property type="entry name" value="SAM-dependent_MTases_sf"/>
</dbReference>
<accession>A0A1L7GWJ4</accession>
<dbReference type="GO" id="GO:0008757">
    <property type="term" value="F:S-adenosylmethionine-dependent methyltransferase activity"/>
    <property type="evidence" value="ECO:0007669"/>
    <property type="project" value="InterPro"/>
</dbReference>
<proteinExistence type="predicted"/>
<name>A0A1L7GWJ4_LIMFE</name>
<dbReference type="AlphaFoldDB" id="A0A1L7GWJ4"/>
<dbReference type="OrthoDB" id="43862at2"/>
<evidence type="ECO:0000259" key="2">
    <source>
        <dbReference type="Pfam" id="PF13847"/>
    </source>
</evidence>
<keyword evidence="1" id="KW-0812">Transmembrane</keyword>
<dbReference type="RefSeq" id="WP_075667467.1">
    <property type="nucleotide sequence ID" value="NZ_CP019030.1"/>
</dbReference>
<dbReference type="Pfam" id="PF13847">
    <property type="entry name" value="Methyltransf_31"/>
    <property type="match status" value="1"/>
</dbReference>
<dbReference type="Proteomes" id="UP000185427">
    <property type="component" value="Chromosome"/>
</dbReference>
<feature type="transmembrane region" description="Helical" evidence="1">
    <location>
        <begin position="7"/>
        <end position="26"/>
    </location>
</feature>
<evidence type="ECO:0000313" key="3">
    <source>
        <dbReference type="EMBL" id="APU46253.1"/>
    </source>
</evidence>
<protein>
    <submittedName>
        <fullName evidence="3">SAM-dependent methyltransferase</fullName>
    </submittedName>
</protein>
<dbReference type="SUPFAM" id="SSF53335">
    <property type="entry name" value="S-adenosyl-L-methionine-dependent methyltransferases"/>
    <property type="match status" value="1"/>
</dbReference>
<keyword evidence="3" id="KW-0489">Methyltransferase</keyword>
<dbReference type="Gene3D" id="3.40.50.150">
    <property type="entry name" value="Vaccinia Virus protein VP39"/>
    <property type="match status" value="1"/>
</dbReference>
<keyword evidence="1" id="KW-1133">Transmembrane helix</keyword>
<dbReference type="InterPro" id="IPR025714">
    <property type="entry name" value="Methyltranfer_dom"/>
</dbReference>
<reference evidence="3 4" key="1">
    <citation type="submission" date="2016-12" db="EMBL/GenBank/DDBJ databases">
        <title>Complete Genome Sequence of Lactobacillus fermentum Strain SNUV175, a Probiotic for Treatment of Bacterial Vaginosis.</title>
        <authorList>
            <person name="Lee S."/>
            <person name="You H.J."/>
            <person name="Kwon B."/>
            <person name="Ko G."/>
        </authorList>
    </citation>
    <scope>NUCLEOTIDE SEQUENCE [LARGE SCALE GENOMIC DNA]</scope>
    <source>
        <strain evidence="3 4">SNUV175</strain>
    </source>
</reference>
<keyword evidence="1" id="KW-0472">Membrane</keyword>